<dbReference type="Pfam" id="PF02771">
    <property type="entry name" value="Acyl-CoA_dh_N"/>
    <property type="match status" value="1"/>
</dbReference>
<keyword evidence="3 6" id="KW-0285">Flavoprotein</keyword>
<evidence type="ECO:0000313" key="11">
    <source>
        <dbReference type="Proteomes" id="UP000290408"/>
    </source>
</evidence>
<dbReference type="FunFam" id="1.10.540.10:FF:000026">
    <property type="entry name" value="Acyl-CoA dehydrogenase medium chain"/>
    <property type="match status" value="1"/>
</dbReference>
<keyword evidence="11" id="KW-1185">Reference proteome</keyword>
<dbReference type="GO" id="GO:0050660">
    <property type="term" value="F:flavin adenine dinucleotide binding"/>
    <property type="evidence" value="ECO:0007669"/>
    <property type="project" value="InterPro"/>
</dbReference>
<comment type="cofactor">
    <cofactor evidence="1 6">
        <name>FAD</name>
        <dbReference type="ChEBI" id="CHEBI:57692"/>
    </cofactor>
</comment>
<organism evidence="10 11">
    <name type="scientific">Janibacter limosus</name>
    <dbReference type="NCBI Taxonomy" id="53458"/>
    <lineage>
        <taxon>Bacteria</taxon>
        <taxon>Bacillati</taxon>
        <taxon>Actinomycetota</taxon>
        <taxon>Actinomycetes</taxon>
        <taxon>Micrococcales</taxon>
        <taxon>Intrasporangiaceae</taxon>
        <taxon>Janibacter</taxon>
    </lineage>
</organism>
<sequence>MSGLITDHVPVWQDEDQAELRKLARAFFRAELMPHQARWDEQHRVDREIWTKVGGAGLLLLDVPEEYGGGGGSFGHEAVIAQELARAHDTALGHMVHSTIVSHYVLAFGSEEQKARWLPRLATGDSVIGIAMTEPGTGSDLQRVRTTARRDGDHYVINGSKTFISNATHMDLLVLVARTGPAEGAKGISLIVLELDDLPGFERGRVLDKIGQHGQDTRELSFTDVRVPVANLLGEEEGQGFYQLMQQLPRERLIIGVSAVAAAEAALLETIAYTKERSAFGQAIFDFQNTRFELASLTTKTLAARAFVDECVVKAEAGTLDAATASMAKLLGSEVQGEVVDRCLQLFGGYGYMTEYPIARMYAAARVQRIYGGASEIMRELIGRAL</sequence>
<evidence type="ECO:0000256" key="4">
    <source>
        <dbReference type="ARBA" id="ARBA00022827"/>
    </source>
</evidence>
<feature type="domain" description="Acyl-CoA oxidase/dehydrogenase middle" evidence="8">
    <location>
        <begin position="130"/>
        <end position="225"/>
    </location>
</feature>
<dbReference type="SUPFAM" id="SSF47203">
    <property type="entry name" value="Acyl-CoA dehydrogenase C-terminal domain-like"/>
    <property type="match status" value="1"/>
</dbReference>
<dbReference type="InterPro" id="IPR009100">
    <property type="entry name" value="AcylCoA_DH/oxidase_NM_dom_sf"/>
</dbReference>
<evidence type="ECO:0000259" key="8">
    <source>
        <dbReference type="Pfam" id="PF02770"/>
    </source>
</evidence>
<dbReference type="RefSeq" id="WP_130630774.1">
    <property type="nucleotide sequence ID" value="NZ_CP036164.1"/>
</dbReference>
<feature type="domain" description="Acyl-CoA dehydrogenase/oxidase N-terminal" evidence="9">
    <location>
        <begin position="15"/>
        <end position="125"/>
    </location>
</feature>
<evidence type="ECO:0000256" key="2">
    <source>
        <dbReference type="ARBA" id="ARBA00009347"/>
    </source>
</evidence>
<evidence type="ECO:0000256" key="6">
    <source>
        <dbReference type="RuleBase" id="RU362125"/>
    </source>
</evidence>
<evidence type="ECO:0000259" key="7">
    <source>
        <dbReference type="Pfam" id="PF00441"/>
    </source>
</evidence>
<comment type="similarity">
    <text evidence="2 6">Belongs to the acyl-CoA dehydrogenase family.</text>
</comment>
<evidence type="ECO:0000256" key="3">
    <source>
        <dbReference type="ARBA" id="ARBA00022630"/>
    </source>
</evidence>
<dbReference type="InterPro" id="IPR013786">
    <property type="entry name" value="AcylCoA_DH/ox_N"/>
</dbReference>
<dbReference type="Proteomes" id="UP000290408">
    <property type="component" value="Chromosome"/>
</dbReference>
<dbReference type="InterPro" id="IPR009075">
    <property type="entry name" value="AcylCo_DH/oxidase_C"/>
</dbReference>
<dbReference type="Gene3D" id="2.40.110.10">
    <property type="entry name" value="Butyryl-CoA Dehydrogenase, subunit A, domain 2"/>
    <property type="match status" value="1"/>
</dbReference>
<dbReference type="AlphaFoldDB" id="A0A4P6MX02"/>
<name>A0A4P6MX02_9MICO</name>
<dbReference type="InterPro" id="IPR046373">
    <property type="entry name" value="Acyl-CoA_Oxase/DH_mid-dom_sf"/>
</dbReference>
<dbReference type="InterPro" id="IPR006091">
    <property type="entry name" value="Acyl-CoA_Oxase/DH_mid-dom"/>
</dbReference>
<proteinExistence type="inferred from homology"/>
<gene>
    <name evidence="10" type="ORF">EXU32_15815</name>
</gene>
<dbReference type="OrthoDB" id="2769798at2"/>
<evidence type="ECO:0000313" key="10">
    <source>
        <dbReference type="EMBL" id="QBF47589.1"/>
    </source>
</evidence>
<reference evidence="10 11" key="1">
    <citation type="submission" date="2019-02" db="EMBL/GenBank/DDBJ databases">
        <title>Genomic data mining of an Antarctic deep-sea actinobacterium, Janibacterlimosus P3-3-X1.</title>
        <authorList>
            <person name="Liao L."/>
            <person name="Chen B."/>
        </authorList>
    </citation>
    <scope>NUCLEOTIDE SEQUENCE [LARGE SCALE GENOMIC DNA]</scope>
    <source>
        <strain evidence="10 11">P3-3-X1</strain>
    </source>
</reference>
<dbReference type="Pfam" id="PF02770">
    <property type="entry name" value="Acyl-CoA_dh_M"/>
    <property type="match status" value="1"/>
</dbReference>
<evidence type="ECO:0000256" key="1">
    <source>
        <dbReference type="ARBA" id="ARBA00001974"/>
    </source>
</evidence>
<dbReference type="SUPFAM" id="SSF56645">
    <property type="entry name" value="Acyl-CoA dehydrogenase NM domain-like"/>
    <property type="match status" value="1"/>
</dbReference>
<dbReference type="InterPro" id="IPR036250">
    <property type="entry name" value="AcylCo_DH-like_C"/>
</dbReference>
<dbReference type="InterPro" id="IPR037069">
    <property type="entry name" value="AcylCoA_DH/ox_N_sf"/>
</dbReference>
<dbReference type="GO" id="GO:0003995">
    <property type="term" value="F:acyl-CoA dehydrogenase activity"/>
    <property type="evidence" value="ECO:0007669"/>
    <property type="project" value="TreeGrafter"/>
</dbReference>
<protein>
    <submittedName>
        <fullName evidence="10">Acyl-CoA dehydrogenase</fullName>
    </submittedName>
</protein>
<dbReference type="Gene3D" id="1.10.540.10">
    <property type="entry name" value="Acyl-CoA dehydrogenase/oxidase, N-terminal domain"/>
    <property type="match status" value="1"/>
</dbReference>
<dbReference type="Gene3D" id="1.20.140.10">
    <property type="entry name" value="Butyryl-CoA Dehydrogenase, subunit A, domain 3"/>
    <property type="match status" value="1"/>
</dbReference>
<dbReference type="KEGG" id="jli:EXU32_15815"/>
<keyword evidence="5 6" id="KW-0560">Oxidoreductase</keyword>
<dbReference type="PIRSF" id="PIRSF016578">
    <property type="entry name" value="HsaA"/>
    <property type="match status" value="1"/>
</dbReference>
<accession>A0A4P6MX02</accession>
<feature type="domain" description="Acyl-CoA dehydrogenase/oxidase C-terminal" evidence="7">
    <location>
        <begin position="238"/>
        <end position="386"/>
    </location>
</feature>
<evidence type="ECO:0000256" key="5">
    <source>
        <dbReference type="ARBA" id="ARBA00023002"/>
    </source>
</evidence>
<dbReference type="PANTHER" id="PTHR43884">
    <property type="entry name" value="ACYL-COA DEHYDROGENASE"/>
    <property type="match status" value="1"/>
</dbReference>
<dbReference type="FunFam" id="2.40.110.10:FF:000002">
    <property type="entry name" value="Acyl-CoA dehydrogenase fadE12"/>
    <property type="match status" value="1"/>
</dbReference>
<keyword evidence="4 6" id="KW-0274">FAD</keyword>
<dbReference type="PANTHER" id="PTHR43884:SF12">
    <property type="entry name" value="ISOVALERYL-COA DEHYDROGENASE, MITOCHONDRIAL-RELATED"/>
    <property type="match status" value="1"/>
</dbReference>
<dbReference type="FunFam" id="1.20.140.10:FF:000001">
    <property type="entry name" value="Acyl-CoA dehydrogenase"/>
    <property type="match status" value="1"/>
</dbReference>
<dbReference type="Pfam" id="PF00441">
    <property type="entry name" value="Acyl-CoA_dh_1"/>
    <property type="match status" value="1"/>
</dbReference>
<dbReference type="EMBL" id="CP036164">
    <property type="protein sequence ID" value="QBF47589.1"/>
    <property type="molecule type" value="Genomic_DNA"/>
</dbReference>
<evidence type="ECO:0000259" key="9">
    <source>
        <dbReference type="Pfam" id="PF02771"/>
    </source>
</evidence>